<accession>A0ABM7WU50</accession>
<proteinExistence type="predicted"/>
<keyword evidence="4" id="KW-0418">Kinase</keyword>
<feature type="region of interest" description="Disordered" evidence="2">
    <location>
        <begin position="133"/>
        <end position="152"/>
    </location>
</feature>
<dbReference type="Gene3D" id="3.40.50.300">
    <property type="entry name" value="P-loop containing nucleotide triphosphate hydrolases"/>
    <property type="match status" value="1"/>
</dbReference>
<dbReference type="RefSeq" id="WP_248360678.1">
    <property type="nucleotide sequence ID" value="NZ_AP025591.1"/>
</dbReference>
<dbReference type="InterPro" id="IPR050512">
    <property type="entry name" value="Sulf_AdTrans/APS_kinase"/>
</dbReference>
<dbReference type="GO" id="GO:0016301">
    <property type="term" value="F:kinase activity"/>
    <property type="evidence" value="ECO:0007669"/>
    <property type="project" value="UniProtKB-KW"/>
</dbReference>
<evidence type="ECO:0000256" key="1">
    <source>
        <dbReference type="ARBA" id="ARBA00022679"/>
    </source>
</evidence>
<dbReference type="EMBL" id="AP025591">
    <property type="protein sequence ID" value="BDG03000.1"/>
    <property type="molecule type" value="Genomic_DNA"/>
</dbReference>
<dbReference type="CDD" id="cd02027">
    <property type="entry name" value="APSK"/>
    <property type="match status" value="1"/>
</dbReference>
<evidence type="ECO:0000313" key="5">
    <source>
        <dbReference type="Proteomes" id="UP001162891"/>
    </source>
</evidence>
<gene>
    <name evidence="4" type="primary">cysC-1</name>
    <name evidence="4" type="ORF">AMOR_19960</name>
</gene>
<dbReference type="InterPro" id="IPR027417">
    <property type="entry name" value="P-loop_NTPase"/>
</dbReference>
<dbReference type="PANTHER" id="PTHR42700">
    <property type="entry name" value="SULFATE ADENYLYLTRANSFERASE"/>
    <property type="match status" value="1"/>
</dbReference>
<dbReference type="SUPFAM" id="SSF52540">
    <property type="entry name" value="P-loop containing nucleoside triphosphate hydrolases"/>
    <property type="match status" value="1"/>
</dbReference>
<evidence type="ECO:0000259" key="3">
    <source>
        <dbReference type="Pfam" id="PF01583"/>
    </source>
</evidence>
<evidence type="ECO:0000313" key="4">
    <source>
        <dbReference type="EMBL" id="BDG03000.1"/>
    </source>
</evidence>
<sequence>MSGGGAVVWVTGLPASGKSTLAGRLAARLRADRVPCLVLDGDAVRAALGRPAGRGADDRDRFYAALGSLAATFAEQGLVVIVPATAPRRAHRDAARALAPRFLEVLVATPLEACARRDPKGLYAAARRGEAPELPGAGAPYEPPLAPDVIASGGEDERAVEALLAKLVT</sequence>
<protein>
    <submittedName>
        <fullName evidence="4">Adenylyl-sulfate kinase</fullName>
    </submittedName>
</protein>
<dbReference type="PANTHER" id="PTHR42700:SF1">
    <property type="entry name" value="SULFATE ADENYLYLTRANSFERASE"/>
    <property type="match status" value="1"/>
</dbReference>
<feature type="domain" description="APS kinase" evidence="3">
    <location>
        <begin position="5"/>
        <end position="150"/>
    </location>
</feature>
<name>A0ABM7WU50_9BACT</name>
<keyword evidence="5" id="KW-1185">Reference proteome</keyword>
<dbReference type="InterPro" id="IPR059117">
    <property type="entry name" value="APS_kinase_dom"/>
</dbReference>
<dbReference type="Pfam" id="PF01583">
    <property type="entry name" value="APS_kinase"/>
    <property type="match status" value="1"/>
</dbReference>
<dbReference type="Proteomes" id="UP001162891">
    <property type="component" value="Chromosome"/>
</dbReference>
<evidence type="ECO:0000256" key="2">
    <source>
        <dbReference type="SAM" id="MobiDB-lite"/>
    </source>
</evidence>
<reference evidence="5" key="1">
    <citation type="journal article" date="2022" name="Int. J. Syst. Evol. Microbiol.">
        <title>Anaeromyxobacter oryzae sp. nov., Anaeromyxobacter diazotrophicus sp. nov. and Anaeromyxobacter paludicola sp. nov., isolated from paddy soils.</title>
        <authorList>
            <person name="Itoh H."/>
            <person name="Xu Z."/>
            <person name="Mise K."/>
            <person name="Masuda Y."/>
            <person name="Ushijima N."/>
            <person name="Hayakawa C."/>
            <person name="Shiratori Y."/>
            <person name="Senoo K."/>
        </authorList>
    </citation>
    <scope>NUCLEOTIDE SEQUENCE [LARGE SCALE GENOMIC DNA]</scope>
    <source>
        <strain evidence="5">Red232</strain>
    </source>
</reference>
<organism evidence="4 5">
    <name type="scientific">Anaeromyxobacter oryzae</name>
    <dbReference type="NCBI Taxonomy" id="2918170"/>
    <lineage>
        <taxon>Bacteria</taxon>
        <taxon>Pseudomonadati</taxon>
        <taxon>Myxococcota</taxon>
        <taxon>Myxococcia</taxon>
        <taxon>Myxococcales</taxon>
        <taxon>Cystobacterineae</taxon>
        <taxon>Anaeromyxobacteraceae</taxon>
        <taxon>Anaeromyxobacter</taxon>
    </lineage>
</organism>
<keyword evidence="1" id="KW-0808">Transferase</keyword>